<name>A0AAV4BTI9_9GAST</name>
<evidence type="ECO:0000256" key="1">
    <source>
        <dbReference type="SAM" id="Phobius"/>
    </source>
</evidence>
<organism evidence="2 3">
    <name type="scientific">Plakobranchus ocellatus</name>
    <dbReference type="NCBI Taxonomy" id="259542"/>
    <lineage>
        <taxon>Eukaryota</taxon>
        <taxon>Metazoa</taxon>
        <taxon>Spiralia</taxon>
        <taxon>Lophotrochozoa</taxon>
        <taxon>Mollusca</taxon>
        <taxon>Gastropoda</taxon>
        <taxon>Heterobranchia</taxon>
        <taxon>Euthyneura</taxon>
        <taxon>Panpulmonata</taxon>
        <taxon>Sacoglossa</taxon>
        <taxon>Placobranchoidea</taxon>
        <taxon>Plakobranchidae</taxon>
        <taxon>Plakobranchus</taxon>
    </lineage>
</organism>
<keyword evidence="1" id="KW-1133">Transmembrane helix</keyword>
<feature type="transmembrane region" description="Helical" evidence="1">
    <location>
        <begin position="12"/>
        <end position="37"/>
    </location>
</feature>
<accession>A0AAV4BTI9</accession>
<gene>
    <name evidence="2" type="ORF">PoB_004902300</name>
</gene>
<sequence>MQRLHHQADCSWLTVTFLCQWLQVDLVTYFLLVMTYLKTNEKRACARKILGRTRWPLGHQSAQHSTAQKPKFTSLNTFLLNSVLSSSLPLHRGRHICPHSHSPRQHYGGAAGNPNVCLATSNSFESPLGPSHPISTTQSRDQLAQQRVCYTLHTTH</sequence>
<comment type="caution">
    <text evidence="2">The sequence shown here is derived from an EMBL/GenBank/DDBJ whole genome shotgun (WGS) entry which is preliminary data.</text>
</comment>
<keyword evidence="1" id="KW-0472">Membrane</keyword>
<evidence type="ECO:0000313" key="3">
    <source>
        <dbReference type="Proteomes" id="UP000735302"/>
    </source>
</evidence>
<keyword evidence="3" id="KW-1185">Reference proteome</keyword>
<dbReference type="AlphaFoldDB" id="A0AAV4BTI9"/>
<reference evidence="2 3" key="1">
    <citation type="journal article" date="2021" name="Elife">
        <title>Chloroplast acquisition without the gene transfer in kleptoplastic sea slugs, Plakobranchus ocellatus.</title>
        <authorList>
            <person name="Maeda T."/>
            <person name="Takahashi S."/>
            <person name="Yoshida T."/>
            <person name="Shimamura S."/>
            <person name="Takaki Y."/>
            <person name="Nagai Y."/>
            <person name="Toyoda A."/>
            <person name="Suzuki Y."/>
            <person name="Arimoto A."/>
            <person name="Ishii H."/>
            <person name="Satoh N."/>
            <person name="Nishiyama T."/>
            <person name="Hasebe M."/>
            <person name="Maruyama T."/>
            <person name="Minagawa J."/>
            <person name="Obokata J."/>
            <person name="Shigenobu S."/>
        </authorList>
    </citation>
    <scope>NUCLEOTIDE SEQUENCE [LARGE SCALE GENOMIC DNA]</scope>
</reference>
<dbReference type="Proteomes" id="UP000735302">
    <property type="component" value="Unassembled WGS sequence"/>
</dbReference>
<proteinExistence type="predicted"/>
<evidence type="ECO:0000313" key="2">
    <source>
        <dbReference type="EMBL" id="GFO22518.1"/>
    </source>
</evidence>
<keyword evidence="1" id="KW-0812">Transmembrane</keyword>
<dbReference type="EMBL" id="BLXT01005398">
    <property type="protein sequence ID" value="GFO22518.1"/>
    <property type="molecule type" value="Genomic_DNA"/>
</dbReference>
<protein>
    <submittedName>
        <fullName evidence="2">Uncharacterized protein</fullName>
    </submittedName>
</protein>